<dbReference type="InterPro" id="IPR041373">
    <property type="entry name" value="RT_RNaseH"/>
</dbReference>
<protein>
    <recommendedName>
        <fullName evidence="7">Reverse transcriptase RNase H-like domain-containing protein</fullName>
    </recommendedName>
</protein>
<name>A0A0C2NDG0_THEKT</name>
<evidence type="ECO:0000313" key="9">
    <source>
        <dbReference type="Proteomes" id="UP000031668"/>
    </source>
</evidence>
<keyword evidence="3" id="KW-0540">Nuclease</keyword>
<dbReference type="GO" id="GO:0016787">
    <property type="term" value="F:hydrolase activity"/>
    <property type="evidence" value="ECO:0007669"/>
    <property type="project" value="UniProtKB-KW"/>
</dbReference>
<evidence type="ECO:0000256" key="6">
    <source>
        <dbReference type="ARBA" id="ARBA00022918"/>
    </source>
</evidence>
<reference evidence="8 9" key="1">
    <citation type="journal article" date="2014" name="Genome Biol. Evol.">
        <title>The genome of the myxosporean Thelohanellus kitauei shows adaptations to nutrient acquisition within its fish host.</title>
        <authorList>
            <person name="Yang Y."/>
            <person name="Xiong J."/>
            <person name="Zhou Z."/>
            <person name="Huo F."/>
            <person name="Miao W."/>
            <person name="Ran C."/>
            <person name="Liu Y."/>
            <person name="Zhang J."/>
            <person name="Feng J."/>
            <person name="Wang M."/>
            <person name="Wang M."/>
            <person name="Wang L."/>
            <person name="Yao B."/>
        </authorList>
    </citation>
    <scope>NUCLEOTIDE SEQUENCE [LARGE SCALE GENOMIC DNA]</scope>
    <source>
        <strain evidence="8">Wuqing</strain>
    </source>
</reference>
<keyword evidence="1" id="KW-0808">Transferase</keyword>
<dbReference type="AlphaFoldDB" id="A0A0C2NDG0"/>
<evidence type="ECO:0000256" key="3">
    <source>
        <dbReference type="ARBA" id="ARBA00022722"/>
    </source>
</evidence>
<dbReference type="Proteomes" id="UP000031668">
    <property type="component" value="Unassembled WGS sequence"/>
</dbReference>
<evidence type="ECO:0000313" key="8">
    <source>
        <dbReference type="EMBL" id="KII74345.1"/>
    </source>
</evidence>
<dbReference type="GO" id="GO:0003964">
    <property type="term" value="F:RNA-directed DNA polymerase activity"/>
    <property type="evidence" value="ECO:0007669"/>
    <property type="project" value="UniProtKB-KW"/>
</dbReference>
<evidence type="ECO:0000259" key="7">
    <source>
        <dbReference type="Pfam" id="PF17917"/>
    </source>
</evidence>
<dbReference type="InterPro" id="IPR043502">
    <property type="entry name" value="DNA/RNA_pol_sf"/>
</dbReference>
<evidence type="ECO:0000256" key="4">
    <source>
        <dbReference type="ARBA" id="ARBA00022759"/>
    </source>
</evidence>
<dbReference type="GO" id="GO:0004519">
    <property type="term" value="F:endonuclease activity"/>
    <property type="evidence" value="ECO:0007669"/>
    <property type="project" value="UniProtKB-KW"/>
</dbReference>
<keyword evidence="5" id="KW-0378">Hydrolase</keyword>
<keyword evidence="2" id="KW-0548">Nucleotidyltransferase</keyword>
<evidence type="ECO:0000256" key="2">
    <source>
        <dbReference type="ARBA" id="ARBA00022695"/>
    </source>
</evidence>
<keyword evidence="6" id="KW-0695">RNA-directed DNA polymerase</keyword>
<accession>A0A0C2NDG0</accession>
<sequence>MEDGILGGLDKSSFIDKVKDIKAVSQSRLIKKNTWCPYHRSSFHDDSGCGRNLRERRTIIAKTISSKDQILVKTGKNKRSDYLGPTIPENSMKVTKEFYVDADATFIAIGPEQYQLQGTISFFSKLLTLSEVNNTNIERDLFVIVKALDLFKSSIFESTIIVGADHANLIHSPDAYTSLKQRWILLIEDTVVADTSSRCNYIDEGDDQSPITTLGPFKYTKTNIIGPISMREELVIPKSNELVKLTPNWDDRSRNKKGAFSLCDSSSEQKLMDDKE</sequence>
<feature type="domain" description="Reverse transcriptase RNase H-like" evidence="7">
    <location>
        <begin position="94"/>
        <end position="187"/>
    </location>
</feature>
<keyword evidence="9" id="KW-1185">Reference proteome</keyword>
<evidence type="ECO:0000256" key="5">
    <source>
        <dbReference type="ARBA" id="ARBA00022801"/>
    </source>
</evidence>
<dbReference type="SUPFAM" id="SSF56672">
    <property type="entry name" value="DNA/RNA polymerases"/>
    <property type="match status" value="1"/>
</dbReference>
<keyword evidence="4" id="KW-0255">Endonuclease</keyword>
<gene>
    <name evidence="8" type="ORF">RF11_06492</name>
</gene>
<dbReference type="EMBL" id="JWZT01000443">
    <property type="protein sequence ID" value="KII74345.1"/>
    <property type="molecule type" value="Genomic_DNA"/>
</dbReference>
<comment type="caution">
    <text evidence="8">The sequence shown here is derived from an EMBL/GenBank/DDBJ whole genome shotgun (WGS) entry which is preliminary data.</text>
</comment>
<proteinExistence type="predicted"/>
<organism evidence="8 9">
    <name type="scientific">Thelohanellus kitauei</name>
    <name type="common">Myxosporean</name>
    <dbReference type="NCBI Taxonomy" id="669202"/>
    <lineage>
        <taxon>Eukaryota</taxon>
        <taxon>Metazoa</taxon>
        <taxon>Cnidaria</taxon>
        <taxon>Myxozoa</taxon>
        <taxon>Myxosporea</taxon>
        <taxon>Bivalvulida</taxon>
        <taxon>Platysporina</taxon>
        <taxon>Myxobolidae</taxon>
        <taxon>Thelohanellus</taxon>
    </lineage>
</organism>
<dbReference type="Pfam" id="PF17917">
    <property type="entry name" value="RT_RNaseH"/>
    <property type="match status" value="1"/>
</dbReference>
<evidence type="ECO:0000256" key="1">
    <source>
        <dbReference type="ARBA" id="ARBA00022679"/>
    </source>
</evidence>